<comment type="caution">
    <text evidence="2">The sequence shown here is derived from an EMBL/GenBank/DDBJ whole genome shotgun (WGS) entry which is preliminary data.</text>
</comment>
<name>A0A367VCI3_9PROT</name>
<accession>A0A367VCI3</accession>
<evidence type="ECO:0000313" key="2">
    <source>
        <dbReference type="EMBL" id="RCK22863.1"/>
    </source>
</evidence>
<organism evidence="2 3">
    <name type="scientific">Thalassospira profundimaris</name>
    <dbReference type="NCBI Taxonomy" id="502049"/>
    <lineage>
        <taxon>Bacteria</taxon>
        <taxon>Pseudomonadati</taxon>
        <taxon>Pseudomonadota</taxon>
        <taxon>Alphaproteobacteria</taxon>
        <taxon>Rhodospirillales</taxon>
        <taxon>Thalassospiraceae</taxon>
        <taxon>Thalassospira</taxon>
    </lineage>
</organism>
<dbReference type="AlphaFoldDB" id="A0A367VCI3"/>
<sequence length="187" mass="20423">MKLIIVAAALSLLGACQTTSNSAGTKVPSTYAAEDLGKIVSIVLDTCVENMGDIEAVGAAARSLGGTYQPDQTRSININGNIYQTKNYAFLDDEKFVAVFSVVENATFCTTAFPQKLYDRAQLLEMIGANMFEGTYKGAQVGYIGVNKLPLFFVQNYSEQVENDMIMVMDKSIYEARRQKLGSPEIK</sequence>
<evidence type="ECO:0000313" key="3">
    <source>
        <dbReference type="Proteomes" id="UP000253061"/>
    </source>
</evidence>
<feature type="chain" id="PRO_5016893899" description="Lipoprotein" evidence="1">
    <location>
        <begin position="24"/>
        <end position="187"/>
    </location>
</feature>
<dbReference type="Proteomes" id="UP000253061">
    <property type="component" value="Unassembled WGS sequence"/>
</dbReference>
<proteinExistence type="predicted"/>
<evidence type="ECO:0000256" key="1">
    <source>
        <dbReference type="SAM" id="SignalP"/>
    </source>
</evidence>
<reference evidence="2 3" key="1">
    <citation type="submission" date="2014-07" db="EMBL/GenBank/DDBJ databases">
        <title>Draft genome sequence of Thalassospira profundimaris R8-17.</title>
        <authorList>
            <person name="Lai Q."/>
            <person name="Shao Z."/>
        </authorList>
    </citation>
    <scope>NUCLEOTIDE SEQUENCE [LARGE SCALE GENOMIC DNA]</scope>
    <source>
        <strain evidence="2 3">R8-17</strain>
    </source>
</reference>
<protein>
    <recommendedName>
        <fullName evidence="4">Lipoprotein</fullName>
    </recommendedName>
</protein>
<dbReference type="PROSITE" id="PS51257">
    <property type="entry name" value="PROKAR_LIPOPROTEIN"/>
    <property type="match status" value="1"/>
</dbReference>
<dbReference type="RefSeq" id="WP_062955167.1">
    <property type="nucleotide sequence ID" value="NZ_JPWB01000003.1"/>
</dbReference>
<keyword evidence="1" id="KW-0732">Signal</keyword>
<feature type="signal peptide" evidence="1">
    <location>
        <begin position="1"/>
        <end position="23"/>
    </location>
</feature>
<evidence type="ECO:0008006" key="4">
    <source>
        <dbReference type="Google" id="ProtNLM"/>
    </source>
</evidence>
<gene>
    <name evidence="2" type="ORF">TH6_07345</name>
</gene>
<dbReference type="EMBL" id="JPWB01000003">
    <property type="protein sequence ID" value="RCK22863.1"/>
    <property type="molecule type" value="Genomic_DNA"/>
</dbReference>